<accession>U6KWC5</accession>
<feature type="region of interest" description="Disordered" evidence="1">
    <location>
        <begin position="1"/>
        <end position="48"/>
    </location>
</feature>
<evidence type="ECO:0000313" key="3">
    <source>
        <dbReference type="Proteomes" id="UP000030747"/>
    </source>
</evidence>
<proteinExistence type="predicted"/>
<dbReference type="EMBL" id="HG675705">
    <property type="protein sequence ID" value="CDJ42276.1"/>
    <property type="molecule type" value="Genomic_DNA"/>
</dbReference>
<dbReference type="VEuPathDB" id="ToxoDB:ETH_00001835"/>
<dbReference type="VEuPathDB" id="ToxoDB:ETH2_1408400"/>
<dbReference type="GeneID" id="25249582"/>
<reference evidence="2" key="1">
    <citation type="submission" date="2013-10" db="EMBL/GenBank/DDBJ databases">
        <title>Genomic analysis of the causative agents of coccidiosis in chickens.</title>
        <authorList>
            <person name="Reid A.J."/>
            <person name="Blake D."/>
            <person name="Billington K."/>
            <person name="Browne H."/>
            <person name="Dunn M."/>
            <person name="Hung S."/>
            <person name="Kawahara F."/>
            <person name="Miranda-Saavedra D."/>
            <person name="Mourier T."/>
            <person name="Nagra H."/>
            <person name="Otto T.D."/>
            <person name="Rawlings N."/>
            <person name="Sanchez A."/>
            <person name="Sanders M."/>
            <person name="Subramaniam C."/>
            <person name="Tay Y."/>
            <person name="Dear P."/>
            <person name="Doerig C."/>
            <person name="Gruber A."/>
            <person name="Parkinson J."/>
            <person name="Shirley M."/>
            <person name="Wan K.L."/>
            <person name="Berriman M."/>
            <person name="Tomley F."/>
            <person name="Pain A."/>
        </authorList>
    </citation>
    <scope>NUCLEOTIDE SEQUENCE [LARGE SCALE GENOMIC DNA]</scope>
    <source>
        <strain evidence="2">Houghton</strain>
    </source>
</reference>
<dbReference type="PANTHER" id="PTHR40515:SF1">
    <property type="entry name" value="CILIA- AND FLAGELLA-ASSOCIATED PROTEIN 157"/>
    <property type="match status" value="1"/>
</dbReference>
<keyword evidence="3" id="KW-1185">Reference proteome</keyword>
<feature type="region of interest" description="Disordered" evidence="1">
    <location>
        <begin position="98"/>
        <end position="124"/>
    </location>
</feature>
<dbReference type="PANTHER" id="PTHR40515">
    <property type="entry name" value="CILIA- AND FLAGELLA-ASSOCIATED PROTEIN 157"/>
    <property type="match status" value="1"/>
</dbReference>
<feature type="compositionally biased region" description="Basic and acidic residues" evidence="1">
    <location>
        <begin position="98"/>
        <end position="109"/>
    </location>
</feature>
<sequence length="273" mass="30712">MEALGSSGEDLHEDGFISQTQDVHEEERTDLQSFAETPNPPDVRPNHVSFMLDENKLDARLSTSPEELLYDSCRRATAEDTISQNTLVLDQRAFDERESSFQQLEHNEGADSPGSIQNEEASGLQQNLDTASLGGLQHARGLSEAMTLLSTTAQGLEGRVNVLLSQHEEEFFSAFRAHMTKLQKHVQYLQECADEQKNLLERDLKVRTLQQELEWFVKEAVRLDQKAFSSWCLLGEFIAYFTVSHVAKRARLDSSGIHYSLMPEGIVAPSTKV</sequence>
<dbReference type="OrthoDB" id="299625at2759"/>
<name>U6KWC5_EIMTE</name>
<organism evidence="2 3">
    <name type="scientific">Eimeria tenella</name>
    <name type="common">Coccidian parasite</name>
    <dbReference type="NCBI Taxonomy" id="5802"/>
    <lineage>
        <taxon>Eukaryota</taxon>
        <taxon>Sar</taxon>
        <taxon>Alveolata</taxon>
        <taxon>Apicomplexa</taxon>
        <taxon>Conoidasida</taxon>
        <taxon>Coccidia</taxon>
        <taxon>Eucoccidiorida</taxon>
        <taxon>Eimeriorina</taxon>
        <taxon>Eimeriidae</taxon>
        <taxon>Eimeria</taxon>
    </lineage>
</organism>
<dbReference type="Proteomes" id="UP000030747">
    <property type="component" value="Unassembled WGS sequence"/>
</dbReference>
<dbReference type="RefSeq" id="XP_013233026.1">
    <property type="nucleotide sequence ID" value="XM_013377572.1"/>
</dbReference>
<evidence type="ECO:0000313" key="2">
    <source>
        <dbReference type="EMBL" id="CDJ42276.1"/>
    </source>
</evidence>
<reference evidence="2" key="2">
    <citation type="submission" date="2013-10" db="EMBL/GenBank/DDBJ databases">
        <authorList>
            <person name="Aslett M."/>
        </authorList>
    </citation>
    <scope>NUCLEOTIDE SEQUENCE [LARGE SCALE GENOMIC DNA]</scope>
    <source>
        <strain evidence="2">Houghton</strain>
    </source>
</reference>
<feature type="compositionally biased region" description="Polar residues" evidence="1">
    <location>
        <begin position="114"/>
        <end position="124"/>
    </location>
</feature>
<dbReference type="AlphaFoldDB" id="U6KWC5"/>
<protein>
    <submittedName>
        <fullName evidence="2">Myosin heavy chain, putative</fullName>
    </submittedName>
</protein>
<evidence type="ECO:0000256" key="1">
    <source>
        <dbReference type="SAM" id="MobiDB-lite"/>
    </source>
</evidence>
<gene>
    <name evidence="2" type="ORF">ETH_00001835</name>
</gene>